<feature type="non-terminal residue" evidence="12">
    <location>
        <position position="1"/>
    </location>
</feature>
<evidence type="ECO:0000313" key="13">
    <source>
        <dbReference type="Proteomes" id="UP000037023"/>
    </source>
</evidence>
<dbReference type="InterPro" id="IPR049900">
    <property type="entry name" value="PKS_mFAS_DH"/>
</dbReference>
<dbReference type="EMBL" id="LGUP01000147">
    <property type="protein sequence ID" value="KOG25932.1"/>
    <property type="molecule type" value="Genomic_DNA"/>
</dbReference>
<evidence type="ECO:0000259" key="11">
    <source>
        <dbReference type="PROSITE" id="PS52019"/>
    </source>
</evidence>
<dbReference type="Pfam" id="PF00550">
    <property type="entry name" value="PP-binding"/>
    <property type="match status" value="1"/>
</dbReference>
<dbReference type="Pfam" id="PF22953">
    <property type="entry name" value="SpnB_Rossmann"/>
    <property type="match status" value="1"/>
</dbReference>
<dbReference type="InterPro" id="IPR006162">
    <property type="entry name" value="Ppantetheine_attach_site"/>
</dbReference>
<dbReference type="SUPFAM" id="SSF52151">
    <property type="entry name" value="FabD/lysophospholipase-like"/>
    <property type="match status" value="1"/>
</dbReference>
<dbReference type="SUPFAM" id="SSF47336">
    <property type="entry name" value="ACP-like"/>
    <property type="match status" value="1"/>
</dbReference>
<evidence type="ECO:0000256" key="2">
    <source>
        <dbReference type="ARBA" id="ARBA00022450"/>
    </source>
</evidence>
<dbReference type="Gene3D" id="3.10.129.110">
    <property type="entry name" value="Polyketide synthase dehydratase"/>
    <property type="match status" value="1"/>
</dbReference>
<dbReference type="GO" id="GO:0006633">
    <property type="term" value="P:fatty acid biosynthetic process"/>
    <property type="evidence" value="ECO:0007669"/>
    <property type="project" value="TreeGrafter"/>
</dbReference>
<evidence type="ECO:0000256" key="5">
    <source>
        <dbReference type="ARBA" id="ARBA00023194"/>
    </source>
</evidence>
<keyword evidence="5" id="KW-0045">Antibiotic biosynthesis</keyword>
<dbReference type="InterPro" id="IPR049551">
    <property type="entry name" value="PKS_DH_C"/>
</dbReference>
<evidence type="ECO:0000256" key="6">
    <source>
        <dbReference type="ARBA" id="ARBA00023268"/>
    </source>
</evidence>
<dbReference type="PATRIC" id="fig|1938.6.peg.3673"/>
<reference evidence="12 13" key="1">
    <citation type="submission" date="2015-06" db="EMBL/GenBank/DDBJ databases">
        <authorList>
            <person name="Hoefler B.C."/>
            <person name="Straight P.D."/>
        </authorList>
    </citation>
    <scope>NUCLEOTIDE SEQUENCE [LARGE SCALE GENOMIC DNA]</scope>
    <source>
        <strain evidence="12 13">NRRL 3427</strain>
    </source>
</reference>
<keyword evidence="7" id="KW-0012">Acyltransferase</keyword>
<comment type="caution">
    <text evidence="12">The sequence shown here is derived from an EMBL/GenBank/DDBJ whole genome shotgun (WGS) entry which is preliminary data.</text>
</comment>
<name>A0A0L8KJ12_STRVR</name>
<dbReference type="CDD" id="cd08956">
    <property type="entry name" value="KR_3_FAS_SDR_x"/>
    <property type="match status" value="1"/>
</dbReference>
<keyword evidence="3" id="KW-0597">Phosphoprotein</keyword>
<dbReference type="FunFam" id="1.10.1200.10:FF:000007">
    <property type="entry name" value="Probable polyketide synthase pks17"/>
    <property type="match status" value="1"/>
</dbReference>
<dbReference type="Pfam" id="PF14765">
    <property type="entry name" value="PS-DH"/>
    <property type="match status" value="1"/>
</dbReference>
<dbReference type="PROSITE" id="PS50075">
    <property type="entry name" value="CARRIER"/>
    <property type="match status" value="1"/>
</dbReference>
<dbReference type="PANTHER" id="PTHR43775:SF51">
    <property type="entry name" value="INACTIVE PHENOLPHTHIOCEROL SYNTHESIS POLYKETIDE SYNTHASE TYPE I PKS1-RELATED"/>
    <property type="match status" value="1"/>
</dbReference>
<feature type="domain" description="Carrier" evidence="10">
    <location>
        <begin position="1024"/>
        <end position="1099"/>
    </location>
</feature>
<dbReference type="InterPro" id="IPR001227">
    <property type="entry name" value="Ac_transferase_dom_sf"/>
</dbReference>
<evidence type="ECO:0000256" key="4">
    <source>
        <dbReference type="ARBA" id="ARBA00022679"/>
    </source>
</evidence>
<dbReference type="InterPro" id="IPR016036">
    <property type="entry name" value="Malonyl_transacylase_ACP-bd"/>
</dbReference>
<dbReference type="InterPro" id="IPR020806">
    <property type="entry name" value="PKS_PP-bd"/>
</dbReference>
<dbReference type="Pfam" id="PF00698">
    <property type="entry name" value="Acyl_transf_1"/>
    <property type="match status" value="1"/>
</dbReference>
<dbReference type="InterPro" id="IPR057326">
    <property type="entry name" value="KR_dom"/>
</dbReference>
<dbReference type="SMART" id="SM00826">
    <property type="entry name" value="PKS_DH"/>
    <property type="match status" value="1"/>
</dbReference>
<dbReference type="InterPro" id="IPR036291">
    <property type="entry name" value="NAD(P)-bd_dom_sf"/>
</dbReference>
<feature type="region of interest" description="N-terminal hotdog fold" evidence="8">
    <location>
        <begin position="293"/>
        <end position="418"/>
    </location>
</feature>
<dbReference type="SUPFAM" id="SSF51735">
    <property type="entry name" value="NAD(P)-binding Rossmann-fold domains"/>
    <property type="match status" value="2"/>
</dbReference>
<comment type="pathway">
    <text evidence="1">Antibiotic biosynthesis.</text>
</comment>
<dbReference type="SUPFAM" id="SSF55048">
    <property type="entry name" value="Probable ACP-binding domain of malonyl-CoA ACP transacylase"/>
    <property type="match status" value="1"/>
</dbReference>
<dbReference type="InterPro" id="IPR016035">
    <property type="entry name" value="Acyl_Trfase/lysoPLipase"/>
</dbReference>
<dbReference type="InterPro" id="IPR049552">
    <property type="entry name" value="PKS_DH_N"/>
</dbReference>
<dbReference type="InterPro" id="IPR014043">
    <property type="entry name" value="Acyl_transferase_dom"/>
</dbReference>
<dbReference type="Gene3D" id="1.10.1200.10">
    <property type="entry name" value="ACP-like"/>
    <property type="match status" value="1"/>
</dbReference>
<dbReference type="Gene3D" id="3.40.50.720">
    <property type="entry name" value="NAD(P)-binding Rossmann-like Domain"/>
    <property type="match status" value="1"/>
</dbReference>
<dbReference type="Gene3D" id="3.40.366.10">
    <property type="entry name" value="Malonyl-Coenzyme A Acyl Carrier Protein, domain 2"/>
    <property type="match status" value="1"/>
</dbReference>
<organism evidence="12 13">
    <name type="scientific">Streptomyces viridochromogenes</name>
    <dbReference type="NCBI Taxonomy" id="1938"/>
    <lineage>
        <taxon>Bacteria</taxon>
        <taxon>Bacillati</taxon>
        <taxon>Actinomycetota</taxon>
        <taxon>Actinomycetes</taxon>
        <taxon>Kitasatosporales</taxon>
        <taxon>Streptomycetaceae</taxon>
        <taxon>Streptomyces</taxon>
    </lineage>
</organism>
<dbReference type="InterPro" id="IPR020807">
    <property type="entry name" value="PKS_DH"/>
</dbReference>
<feature type="region of interest" description="C-terminal hotdog fold" evidence="8">
    <location>
        <begin position="432"/>
        <end position="569"/>
    </location>
</feature>
<dbReference type="GO" id="GO:0004312">
    <property type="term" value="F:fatty acid synthase activity"/>
    <property type="evidence" value="ECO:0007669"/>
    <property type="project" value="TreeGrafter"/>
</dbReference>
<dbReference type="SMART" id="SM00822">
    <property type="entry name" value="PKS_KR"/>
    <property type="match status" value="1"/>
</dbReference>
<gene>
    <name evidence="12" type="ORF">ADK34_16995</name>
</gene>
<evidence type="ECO:0000256" key="9">
    <source>
        <dbReference type="SAM" id="MobiDB-lite"/>
    </source>
</evidence>
<dbReference type="GO" id="GO:0031177">
    <property type="term" value="F:phosphopantetheine binding"/>
    <property type="evidence" value="ECO:0007669"/>
    <property type="project" value="InterPro"/>
</dbReference>
<evidence type="ECO:0000256" key="7">
    <source>
        <dbReference type="ARBA" id="ARBA00023315"/>
    </source>
</evidence>
<evidence type="ECO:0000256" key="3">
    <source>
        <dbReference type="ARBA" id="ARBA00022553"/>
    </source>
</evidence>
<dbReference type="PROSITE" id="PS00012">
    <property type="entry name" value="PHOSPHOPANTETHEINE"/>
    <property type="match status" value="1"/>
</dbReference>
<dbReference type="PANTHER" id="PTHR43775">
    <property type="entry name" value="FATTY ACID SYNTHASE"/>
    <property type="match status" value="1"/>
</dbReference>
<dbReference type="SMART" id="SM00827">
    <property type="entry name" value="PKS_AT"/>
    <property type="match status" value="1"/>
</dbReference>
<dbReference type="InterPro" id="IPR055123">
    <property type="entry name" value="SpnB-like_Rossmann"/>
</dbReference>
<evidence type="ECO:0000259" key="10">
    <source>
        <dbReference type="PROSITE" id="PS50075"/>
    </source>
</evidence>
<evidence type="ECO:0000313" key="12">
    <source>
        <dbReference type="EMBL" id="KOG25932.1"/>
    </source>
</evidence>
<dbReference type="InterPro" id="IPR042104">
    <property type="entry name" value="PKS_dehydratase_sf"/>
</dbReference>
<dbReference type="InterPro" id="IPR036736">
    <property type="entry name" value="ACP-like_sf"/>
</dbReference>
<feature type="active site" description="Proton donor; for dehydratase activity" evidence="8">
    <location>
        <position position="492"/>
    </location>
</feature>
<dbReference type="InterPro" id="IPR009081">
    <property type="entry name" value="PP-bd_ACP"/>
</dbReference>
<dbReference type="AlphaFoldDB" id="A0A0L8KJ12"/>
<dbReference type="PROSITE" id="PS52019">
    <property type="entry name" value="PKS_MFAS_DH"/>
    <property type="match status" value="1"/>
</dbReference>
<dbReference type="Proteomes" id="UP000037023">
    <property type="component" value="Unassembled WGS sequence"/>
</dbReference>
<dbReference type="Gene3D" id="3.30.70.3290">
    <property type="match status" value="1"/>
</dbReference>
<feature type="region of interest" description="Disordered" evidence="9">
    <location>
        <begin position="1142"/>
        <end position="1161"/>
    </location>
</feature>
<dbReference type="InterPro" id="IPR050091">
    <property type="entry name" value="PKS_NRPS_Biosynth_Enz"/>
</dbReference>
<dbReference type="Pfam" id="PF08659">
    <property type="entry name" value="KR"/>
    <property type="match status" value="1"/>
</dbReference>
<keyword evidence="6" id="KW-0511">Multifunctional enzyme</keyword>
<dbReference type="GO" id="GO:0017000">
    <property type="term" value="P:antibiotic biosynthetic process"/>
    <property type="evidence" value="ECO:0007669"/>
    <property type="project" value="UniProtKB-KW"/>
</dbReference>
<sequence length="1190" mass="123872">ETALFRLVESWGVRPDFVGGHSLGEVTAAHVAGVLSLEDAATLVAARGRLMQALPSGGAMVSVAAPEDVVRPLLTPGVDIAAVNGPVSVVVSGDEREVLAVAERLAAQGVKTRRLSVSHAFHSVLMEPMLDEFRAVVKGLDFRPPQMGLISNVTGEIAGPELVARPEYWVEHIRVPVRFADGVRALEQADVVTFLELGPDAVLSAMGPDCLTGDDTVFVPSLRREHDEVRAVVSALGGLHVRGASVDWRALLGEGEGRSVELPTYAFQRQRYWLESGEGSGDPAGLGLLGVDHPLLGAMTEVPGSGALLFTSRWSLRTHPWLVGHAVGGVVLAPGTAFVELVVRAGDEAGCEALSELLIEAPLVVPEQGAVQLRVEVGAADEAGQRTVQVHSRPEDAEPGSAWTRHASGQLAAEAGAADFELTRWPPQDAVRVEDAAGAAYGELEESGYGYGPAFRGLRAAWTRGEEIFAEIVLPEEAGGSDGYALHPALLDACFHAAVLRQDHPERRLALPFAWNEVRVYAAGASALRVHLVPGAPDTVSVRLADASGAPVASVESVVARPVAPESLGSGSASDWTRDALFRLEWAPLALPGAPETDGALPAVTTARDVAALAANGAVSAVVDLRAAAGDVREVTGRALEIAQAWLAEPELGDGRLVVVTGPAEDPAAASVWGLLRSAQGEHPGRFVLVASDGPRVEQAVLAGVLASGEPQVAIGSGGVVVPRLARAVPVADRGRPLDPAGTVLVTGGTGGLGRLVARHLAREHGVRSLVLVSRRGPDAPGASDLEAELAELGARVRIVACDVSDREAVAGVLAGIPSEAPLTGVVHTAGVLDDGVLTALTPERLDTVFRPKVDAALVLDELTRDLDPAAFVLFSSAAGTLGNPGQANYAAANAFLDALAVRRHAEGLPAVSLAWGGWAESSDMTAHLTEADLRRVSRGGGTGVTAREGLELFDLGLLASDPVLVPVKMNFAVLREQATTPASVHALLRGLVRPGRRAARSGDPAVPDLPGRLAVLPAAQRSDTLLDVVRGEIATILGHASGAQVEPERALSDVGFDSLTSVELRNRLSALTGLRLPATTIFDHPTPKALARAVLRDLFPDAPAAGAAVGREDEIRRVLTTTPLARFEELGILDTLLELADGPRTSPAAGAEPREDATPLIAEMDLDDLVERAMRSARNQQGLGEGATA</sequence>
<feature type="active site" description="Proton acceptor; for dehydratase activity" evidence="8">
    <location>
        <position position="325"/>
    </location>
</feature>
<proteinExistence type="predicted"/>
<dbReference type="Pfam" id="PF21089">
    <property type="entry name" value="PKS_DH_N"/>
    <property type="match status" value="1"/>
</dbReference>
<accession>A0A0L8KJ12</accession>
<dbReference type="InterPro" id="IPR013968">
    <property type="entry name" value="PKS_KR"/>
</dbReference>
<dbReference type="RefSeq" id="WP_159391578.1">
    <property type="nucleotide sequence ID" value="NZ_LGUP01000147.1"/>
</dbReference>
<dbReference type="SMART" id="SM01294">
    <property type="entry name" value="PKS_PP_betabranch"/>
    <property type="match status" value="1"/>
</dbReference>
<evidence type="ECO:0000256" key="1">
    <source>
        <dbReference type="ARBA" id="ARBA00004792"/>
    </source>
</evidence>
<keyword evidence="2" id="KW-0596">Phosphopantetheine</keyword>
<evidence type="ECO:0000256" key="8">
    <source>
        <dbReference type="PROSITE-ProRule" id="PRU01363"/>
    </source>
</evidence>
<feature type="domain" description="PKS/mFAS DH" evidence="11">
    <location>
        <begin position="293"/>
        <end position="569"/>
    </location>
</feature>
<dbReference type="OrthoDB" id="9778690at2"/>
<keyword evidence="4" id="KW-0808">Transferase</keyword>
<protein>
    <submittedName>
        <fullName evidence="12">Uncharacterized protein</fullName>
    </submittedName>
</protein>
<dbReference type="SMART" id="SM00823">
    <property type="entry name" value="PKS_PP"/>
    <property type="match status" value="1"/>
</dbReference>